<dbReference type="PANTHER" id="PTHR47966:SF75">
    <property type="entry name" value="ENDOPEPTIDASE (CTSD), PUTATIVE (AFU_ORTHOLOGUE AFUA_4G07040)-RELATED"/>
    <property type="match status" value="1"/>
</dbReference>
<feature type="domain" description="Peptidase A1" evidence="14">
    <location>
        <begin position="89"/>
        <end position="397"/>
    </location>
</feature>
<dbReference type="InterPro" id="IPR034164">
    <property type="entry name" value="Pepsin-like_dom"/>
</dbReference>
<keyword evidence="6" id="KW-0378">Hydrolase</keyword>
<dbReference type="OrthoDB" id="660550at2759"/>
<comment type="caution">
    <text evidence="15">The sequence shown here is derived from an EMBL/GenBank/DDBJ whole genome shotgun (WGS) entry which is preliminary data.</text>
</comment>
<keyword evidence="7" id="KW-0472">Membrane</keyword>
<feature type="chain" id="PRO_5040177038" evidence="13">
    <location>
        <begin position="21"/>
        <end position="491"/>
    </location>
</feature>
<evidence type="ECO:0000256" key="7">
    <source>
        <dbReference type="ARBA" id="ARBA00023136"/>
    </source>
</evidence>
<feature type="signal peptide" evidence="13">
    <location>
        <begin position="1"/>
        <end position="20"/>
    </location>
</feature>
<evidence type="ECO:0000256" key="5">
    <source>
        <dbReference type="ARBA" id="ARBA00022750"/>
    </source>
</evidence>
<comment type="subcellular location">
    <subcellularLocation>
        <location evidence="1">Cell membrane</location>
    </subcellularLocation>
</comment>
<keyword evidence="13" id="KW-0732">Signal</keyword>
<dbReference type="GO" id="GO:0006508">
    <property type="term" value="P:proteolysis"/>
    <property type="evidence" value="ECO:0007669"/>
    <property type="project" value="UniProtKB-KW"/>
</dbReference>
<dbReference type="PROSITE" id="PS51767">
    <property type="entry name" value="PEPTIDASE_A1"/>
    <property type="match status" value="1"/>
</dbReference>
<name>A0A9P4PEC2_9PLEO</name>
<evidence type="ECO:0000256" key="6">
    <source>
        <dbReference type="ARBA" id="ARBA00022801"/>
    </source>
</evidence>
<dbReference type="InterPro" id="IPR033121">
    <property type="entry name" value="PEPTIDASE_A1"/>
</dbReference>
<evidence type="ECO:0000256" key="1">
    <source>
        <dbReference type="ARBA" id="ARBA00004236"/>
    </source>
</evidence>
<keyword evidence="16" id="KW-1185">Reference proteome</keyword>
<evidence type="ECO:0000256" key="9">
    <source>
        <dbReference type="ARBA" id="ARBA00023288"/>
    </source>
</evidence>
<evidence type="ECO:0000259" key="14">
    <source>
        <dbReference type="PROSITE" id="PS51767"/>
    </source>
</evidence>
<dbReference type="InterPro" id="IPR001461">
    <property type="entry name" value="Aspartic_peptidase_A1"/>
</dbReference>
<evidence type="ECO:0000313" key="15">
    <source>
        <dbReference type="EMBL" id="KAF2441494.1"/>
    </source>
</evidence>
<evidence type="ECO:0000256" key="3">
    <source>
        <dbReference type="ARBA" id="ARBA00022475"/>
    </source>
</evidence>
<evidence type="ECO:0000256" key="4">
    <source>
        <dbReference type="ARBA" id="ARBA00022670"/>
    </source>
</evidence>
<evidence type="ECO:0000256" key="12">
    <source>
        <dbReference type="SAM" id="MobiDB-lite"/>
    </source>
</evidence>
<dbReference type="Pfam" id="PF00026">
    <property type="entry name" value="Asp"/>
    <property type="match status" value="1"/>
</dbReference>
<evidence type="ECO:0000256" key="13">
    <source>
        <dbReference type="SAM" id="SignalP"/>
    </source>
</evidence>
<protein>
    <submittedName>
        <fullName evidence="15">Acid protease</fullName>
    </submittedName>
</protein>
<accession>A0A9P4PEC2</accession>
<feature type="compositionally biased region" description="Low complexity" evidence="12">
    <location>
        <begin position="405"/>
        <end position="428"/>
    </location>
</feature>
<evidence type="ECO:0000313" key="16">
    <source>
        <dbReference type="Proteomes" id="UP000799764"/>
    </source>
</evidence>
<feature type="compositionally biased region" description="Polar residues" evidence="12">
    <location>
        <begin position="429"/>
        <end position="438"/>
    </location>
</feature>
<reference evidence="15" key="1">
    <citation type="journal article" date="2020" name="Stud. Mycol.">
        <title>101 Dothideomycetes genomes: a test case for predicting lifestyles and emergence of pathogens.</title>
        <authorList>
            <person name="Haridas S."/>
            <person name="Albert R."/>
            <person name="Binder M."/>
            <person name="Bloem J."/>
            <person name="Labutti K."/>
            <person name="Salamov A."/>
            <person name="Andreopoulos B."/>
            <person name="Baker S."/>
            <person name="Barry K."/>
            <person name="Bills G."/>
            <person name="Bluhm B."/>
            <person name="Cannon C."/>
            <person name="Castanera R."/>
            <person name="Culley D."/>
            <person name="Daum C."/>
            <person name="Ezra D."/>
            <person name="Gonzalez J."/>
            <person name="Henrissat B."/>
            <person name="Kuo A."/>
            <person name="Liang C."/>
            <person name="Lipzen A."/>
            <person name="Lutzoni F."/>
            <person name="Magnuson J."/>
            <person name="Mondo S."/>
            <person name="Nolan M."/>
            <person name="Ohm R."/>
            <person name="Pangilinan J."/>
            <person name="Park H.-J."/>
            <person name="Ramirez L."/>
            <person name="Alfaro M."/>
            <person name="Sun H."/>
            <person name="Tritt A."/>
            <person name="Yoshinaga Y."/>
            <person name="Zwiers L.-H."/>
            <person name="Turgeon B."/>
            <person name="Goodwin S."/>
            <person name="Spatafora J."/>
            <person name="Crous P."/>
            <person name="Grigoriev I."/>
        </authorList>
    </citation>
    <scope>NUCLEOTIDE SEQUENCE</scope>
    <source>
        <strain evidence="15">CBS 690.94</strain>
    </source>
</reference>
<feature type="active site" evidence="10">
    <location>
        <position position="107"/>
    </location>
</feature>
<dbReference type="Proteomes" id="UP000799764">
    <property type="component" value="Unassembled WGS sequence"/>
</dbReference>
<dbReference type="FunFam" id="2.40.70.10:FF:000060">
    <property type="entry name" value="Aspartic-type endopeptidase ctsD"/>
    <property type="match status" value="1"/>
</dbReference>
<keyword evidence="9" id="KW-0449">Lipoprotein</keyword>
<comment type="similarity">
    <text evidence="2">Belongs to the peptidase A1 family.</text>
</comment>
<keyword evidence="5" id="KW-0064">Aspartyl protease</keyword>
<dbReference type="GO" id="GO:0005886">
    <property type="term" value="C:plasma membrane"/>
    <property type="evidence" value="ECO:0007669"/>
    <property type="project" value="UniProtKB-SubCell"/>
</dbReference>
<feature type="region of interest" description="Disordered" evidence="12">
    <location>
        <begin position="399"/>
        <end position="463"/>
    </location>
</feature>
<feature type="disulfide bond" evidence="11">
    <location>
        <begin position="326"/>
        <end position="358"/>
    </location>
</feature>
<proteinExistence type="inferred from homology"/>
<evidence type="ECO:0000256" key="10">
    <source>
        <dbReference type="PIRSR" id="PIRSR601461-1"/>
    </source>
</evidence>
<feature type="active site" evidence="10">
    <location>
        <position position="292"/>
    </location>
</feature>
<evidence type="ECO:0000256" key="8">
    <source>
        <dbReference type="ARBA" id="ARBA00023180"/>
    </source>
</evidence>
<keyword evidence="4 15" id="KW-0645">Protease</keyword>
<dbReference type="CDD" id="cd05471">
    <property type="entry name" value="pepsin_like"/>
    <property type="match status" value="1"/>
</dbReference>
<feature type="compositionally biased region" description="Polar residues" evidence="12">
    <location>
        <begin position="454"/>
        <end position="463"/>
    </location>
</feature>
<dbReference type="PANTHER" id="PTHR47966">
    <property type="entry name" value="BETA-SITE APP-CLEAVING ENZYME, ISOFORM A-RELATED"/>
    <property type="match status" value="1"/>
</dbReference>
<dbReference type="AlphaFoldDB" id="A0A9P4PEC2"/>
<feature type="disulfide bond" evidence="11">
    <location>
        <begin position="120"/>
        <end position="125"/>
    </location>
</feature>
<gene>
    <name evidence="15" type="ORF">P171DRAFT_434176</name>
</gene>
<dbReference type="SUPFAM" id="SSF50630">
    <property type="entry name" value="Acid proteases"/>
    <property type="match status" value="1"/>
</dbReference>
<evidence type="ECO:0000256" key="11">
    <source>
        <dbReference type="PIRSR" id="PIRSR601461-2"/>
    </source>
</evidence>
<feature type="compositionally biased region" description="Low complexity" evidence="12">
    <location>
        <begin position="443"/>
        <end position="453"/>
    </location>
</feature>
<dbReference type="GO" id="GO:0004190">
    <property type="term" value="F:aspartic-type endopeptidase activity"/>
    <property type="evidence" value="ECO:0007669"/>
    <property type="project" value="UniProtKB-KW"/>
</dbReference>
<keyword evidence="8" id="KW-0325">Glycoprotein</keyword>
<organism evidence="15 16">
    <name type="scientific">Karstenula rhodostoma CBS 690.94</name>
    <dbReference type="NCBI Taxonomy" id="1392251"/>
    <lineage>
        <taxon>Eukaryota</taxon>
        <taxon>Fungi</taxon>
        <taxon>Dikarya</taxon>
        <taxon>Ascomycota</taxon>
        <taxon>Pezizomycotina</taxon>
        <taxon>Dothideomycetes</taxon>
        <taxon>Pleosporomycetidae</taxon>
        <taxon>Pleosporales</taxon>
        <taxon>Massarineae</taxon>
        <taxon>Didymosphaeriaceae</taxon>
        <taxon>Karstenula</taxon>
    </lineage>
</organism>
<keyword evidence="3" id="KW-1003">Cell membrane</keyword>
<dbReference type="InterPro" id="IPR021109">
    <property type="entry name" value="Peptidase_aspartic_dom_sf"/>
</dbReference>
<dbReference type="PRINTS" id="PR00792">
    <property type="entry name" value="PEPSIN"/>
</dbReference>
<sequence length="491" mass="51039">MLIPWTTWTAASAVVQVATAFYPYDPSSGEAKPTRAQRTTPGLRDAPRRRLTIPLRRVPRDNTYDILNSEDPKQKNSVAVDQDGDDLSYMAAVTIGSSEEEYHLLLDSAASNTWVMGQECKAEACGKHNTFGEGDSDTLKTTSKSFSITYGTGSVSGTTAKDTIHIAGVSTPLTFGLASNVSQEFNAYPMDGILGLGRGTASSLADSPQLIDTLAAADLIPAKLYGIHLSRAADGIHDGELNLGEVNTDRFDGDLNWLDTVPNDTGFWEVRISDAGAGGSLAGLSGKSAIIDTGTSYVFMPAPDAVALHKLIEGSSQSGESFSVPCATTTDLQIKFGDATYAVSAKDWVGGTTGGGLCRSNVFGRQTFGDDQWLLGDVFLKNVYAAFDLDNGKVGFGTKTDAEESASSTSTSKSKSASASASASASDSPSTLQTTSTAPILPPGASATPTSSPLDTSAASKDQTGASSSTLPASLLTLFCIAASASFIIFA</sequence>
<evidence type="ECO:0000256" key="2">
    <source>
        <dbReference type="ARBA" id="ARBA00007447"/>
    </source>
</evidence>
<dbReference type="Gene3D" id="2.40.70.10">
    <property type="entry name" value="Acid Proteases"/>
    <property type="match status" value="2"/>
</dbReference>
<keyword evidence="11" id="KW-1015">Disulfide bond</keyword>
<dbReference type="EMBL" id="MU001505">
    <property type="protein sequence ID" value="KAF2441494.1"/>
    <property type="molecule type" value="Genomic_DNA"/>
</dbReference>